<dbReference type="RefSeq" id="WP_077231226.1">
    <property type="nucleotide sequence ID" value="NZ_CP126027.1"/>
</dbReference>
<evidence type="ECO:0000259" key="1">
    <source>
        <dbReference type="Pfam" id="PF06114"/>
    </source>
</evidence>
<proteinExistence type="predicted"/>
<evidence type="ECO:0000313" key="2">
    <source>
        <dbReference type="EMBL" id="MEY9313470.1"/>
    </source>
</evidence>
<keyword evidence="3" id="KW-1185">Reference proteome</keyword>
<dbReference type="PANTHER" id="PTHR43236">
    <property type="entry name" value="ANTITOXIN HIGA1"/>
    <property type="match status" value="1"/>
</dbReference>
<organism evidence="2 3">
    <name type="scientific">Bradyrhizobium elkanii</name>
    <dbReference type="NCBI Taxonomy" id="29448"/>
    <lineage>
        <taxon>Bacteria</taxon>
        <taxon>Pseudomonadati</taxon>
        <taxon>Pseudomonadota</taxon>
        <taxon>Alphaproteobacteria</taxon>
        <taxon>Hyphomicrobiales</taxon>
        <taxon>Nitrobacteraceae</taxon>
        <taxon>Bradyrhizobium</taxon>
    </lineage>
</organism>
<feature type="domain" description="IrrE N-terminal-like" evidence="1">
    <location>
        <begin position="17"/>
        <end position="125"/>
    </location>
</feature>
<accession>A0ABV4ERL7</accession>
<dbReference type="InterPro" id="IPR010359">
    <property type="entry name" value="IrrE_HExxH"/>
</dbReference>
<dbReference type="PANTHER" id="PTHR43236:SF2">
    <property type="entry name" value="BLL0069 PROTEIN"/>
    <property type="match status" value="1"/>
</dbReference>
<evidence type="ECO:0000313" key="3">
    <source>
        <dbReference type="Proteomes" id="UP001565471"/>
    </source>
</evidence>
<protein>
    <recommendedName>
        <fullName evidence="1">IrrE N-terminal-like domain-containing protein</fullName>
    </recommendedName>
</protein>
<reference evidence="2 3" key="1">
    <citation type="submission" date="2024-07" db="EMBL/GenBank/DDBJ databases">
        <title>Genomic Encyclopedia of Type Strains, Phase V (KMG-V): Genome sequencing to study the core and pangenomes of soil and plant-associated prokaryotes.</title>
        <authorList>
            <person name="Whitman W."/>
        </authorList>
    </citation>
    <scope>NUCLEOTIDE SEQUENCE [LARGE SCALE GENOMIC DNA]</scope>
    <source>
        <strain evidence="2 3">USDA 415</strain>
    </source>
</reference>
<dbReference type="InterPro" id="IPR052345">
    <property type="entry name" value="Rad_response_metalloprotease"/>
</dbReference>
<name>A0ABV4ERL7_BRAEL</name>
<dbReference type="Pfam" id="PF06114">
    <property type="entry name" value="Peptidase_M78"/>
    <property type="match status" value="1"/>
</dbReference>
<comment type="caution">
    <text evidence="2">The sequence shown here is derived from an EMBL/GenBank/DDBJ whole genome shotgun (WGS) entry which is preliminary data.</text>
</comment>
<gene>
    <name evidence="2" type="ORF">ABIF29_000269</name>
</gene>
<dbReference type="Proteomes" id="UP001565471">
    <property type="component" value="Unassembled WGS sequence"/>
</dbReference>
<dbReference type="EMBL" id="JBGBZA010000001">
    <property type="protein sequence ID" value="MEY9313470.1"/>
    <property type="molecule type" value="Genomic_DNA"/>
</dbReference>
<dbReference type="Gene3D" id="1.10.10.2910">
    <property type="match status" value="1"/>
</dbReference>
<sequence length="245" mass="28427">MESDGFIGGLVTNATKSTGVILVNENLRKERRRFTIGHELGHFLIPTHLPGKDDRFLCSLKDLLALDPKIADRRIRWEAEANRFSSLLLVPPPIFRKQANASKDPDLRDVVRLAHQYEVSKEVMGRAYVDYRHEPIAFVVTHNGRVQRYFSRKTDFPFITVRWGDPVPRHSLLMRKQHTVSVASEIEETDAALWFDVSRGHKAPTLFEQVYQQQQGYALILLSLEQQEDEDDDELEDSRSRFDRR</sequence>